<sequence>MEYISIIVIVVGFLFSLFQKKAQEENNKKGQKKPTPVKPDFTKQVIRKMEQAFEAPVKKETVSTKVNELNELEALKKERDALKQKLKRMEAASVRHVKAEQKAEPLLGDKGLLEGHSLAEAVIFAEIIGAPRAKRPHPATRKKQGIKQ</sequence>
<evidence type="ECO:0000313" key="2">
    <source>
        <dbReference type="EMBL" id="RVT65191.1"/>
    </source>
</evidence>
<reference evidence="2 3" key="1">
    <citation type="submission" date="2019-01" db="EMBL/GenBank/DDBJ databases">
        <title>Bacillus sp. M5HDSG1-1, whole genome shotgun sequence.</title>
        <authorList>
            <person name="Tuo L."/>
        </authorList>
    </citation>
    <scope>NUCLEOTIDE SEQUENCE [LARGE SCALE GENOMIC DNA]</scope>
    <source>
        <strain evidence="2 3">M5HDSG1-1</strain>
    </source>
</reference>
<keyword evidence="1" id="KW-0175">Coiled coil</keyword>
<accession>A0A3S2W5H9</accession>
<feature type="coiled-coil region" evidence="1">
    <location>
        <begin position="65"/>
        <end position="102"/>
    </location>
</feature>
<dbReference type="Proteomes" id="UP000288024">
    <property type="component" value="Unassembled WGS sequence"/>
</dbReference>
<protein>
    <submittedName>
        <fullName evidence="2">Uncharacterized protein</fullName>
    </submittedName>
</protein>
<evidence type="ECO:0000313" key="3">
    <source>
        <dbReference type="Proteomes" id="UP000288024"/>
    </source>
</evidence>
<gene>
    <name evidence="2" type="ORF">EM808_06680</name>
</gene>
<organism evidence="2 3">
    <name type="scientific">Niallia taxi</name>
    <dbReference type="NCBI Taxonomy" id="2499688"/>
    <lineage>
        <taxon>Bacteria</taxon>
        <taxon>Bacillati</taxon>
        <taxon>Bacillota</taxon>
        <taxon>Bacilli</taxon>
        <taxon>Bacillales</taxon>
        <taxon>Bacillaceae</taxon>
        <taxon>Niallia</taxon>
    </lineage>
</organism>
<proteinExistence type="predicted"/>
<dbReference type="GeneID" id="87616230"/>
<dbReference type="RefSeq" id="WP_127737411.1">
    <property type="nucleotide sequence ID" value="NZ_CAJCKN010000067.1"/>
</dbReference>
<dbReference type="EMBL" id="RZTZ01000002">
    <property type="protein sequence ID" value="RVT65191.1"/>
    <property type="molecule type" value="Genomic_DNA"/>
</dbReference>
<evidence type="ECO:0000256" key="1">
    <source>
        <dbReference type="SAM" id="Coils"/>
    </source>
</evidence>
<dbReference type="AlphaFoldDB" id="A0A3S2W5H9"/>
<keyword evidence="3" id="KW-1185">Reference proteome</keyword>
<comment type="caution">
    <text evidence="2">The sequence shown here is derived from an EMBL/GenBank/DDBJ whole genome shotgun (WGS) entry which is preliminary data.</text>
</comment>
<name>A0A3S2W5H9_9BACI</name>